<organism evidence="5 6">
    <name type="scientific">Candidatus Falkowbacteria bacterium RIFOXYD2_FULL_34_120</name>
    <dbReference type="NCBI Taxonomy" id="1798007"/>
    <lineage>
        <taxon>Bacteria</taxon>
        <taxon>Candidatus Falkowiibacteriota</taxon>
    </lineage>
</organism>
<dbReference type="Proteomes" id="UP000177579">
    <property type="component" value="Unassembled WGS sequence"/>
</dbReference>
<dbReference type="CDD" id="cd00156">
    <property type="entry name" value="REC"/>
    <property type="match status" value="1"/>
</dbReference>
<dbReference type="EMBL" id="MFGO01000030">
    <property type="protein sequence ID" value="OGF40370.1"/>
    <property type="molecule type" value="Genomic_DNA"/>
</dbReference>
<protein>
    <recommendedName>
        <fullName evidence="4">Response regulatory domain-containing protein</fullName>
    </recommendedName>
</protein>
<dbReference type="InterPro" id="IPR011006">
    <property type="entry name" value="CheY-like_superfamily"/>
</dbReference>
<evidence type="ECO:0000313" key="6">
    <source>
        <dbReference type="Proteomes" id="UP000177579"/>
    </source>
</evidence>
<dbReference type="GO" id="GO:0000160">
    <property type="term" value="P:phosphorelay signal transduction system"/>
    <property type="evidence" value="ECO:0007669"/>
    <property type="project" value="UniProtKB-KW"/>
</dbReference>
<evidence type="ECO:0000256" key="3">
    <source>
        <dbReference type="PROSITE-ProRule" id="PRU00169"/>
    </source>
</evidence>
<evidence type="ECO:0000313" key="5">
    <source>
        <dbReference type="EMBL" id="OGF40370.1"/>
    </source>
</evidence>
<evidence type="ECO:0000259" key="4">
    <source>
        <dbReference type="PROSITE" id="PS50110"/>
    </source>
</evidence>
<gene>
    <name evidence="5" type="ORF">A2531_00110</name>
</gene>
<dbReference type="PANTHER" id="PTHR44591">
    <property type="entry name" value="STRESS RESPONSE REGULATOR PROTEIN 1"/>
    <property type="match status" value="1"/>
</dbReference>
<dbReference type="AlphaFoldDB" id="A0A1F5TN80"/>
<dbReference type="InterPro" id="IPR001789">
    <property type="entry name" value="Sig_transdc_resp-reg_receiver"/>
</dbReference>
<comment type="caution">
    <text evidence="5">The sequence shown here is derived from an EMBL/GenBank/DDBJ whole genome shotgun (WGS) entry which is preliminary data.</text>
</comment>
<keyword evidence="2" id="KW-0902">Two-component regulatory system</keyword>
<evidence type="ECO:0000256" key="2">
    <source>
        <dbReference type="ARBA" id="ARBA00023012"/>
    </source>
</evidence>
<keyword evidence="1 3" id="KW-0597">Phosphoprotein</keyword>
<sequence length="127" mass="14574">MKQNQKKKVLVVEDEQPLQSALFEVLHSDNIQVIQAFNGEEGLEKAKKEHPDLILLDIIMPKLGGVKMLQELRKDAWGKNAQVIILTNLNVKEKVVEAAQENVYDFFIKSDWDIEEIGEKVKDKLFS</sequence>
<dbReference type="InterPro" id="IPR050595">
    <property type="entry name" value="Bact_response_regulator"/>
</dbReference>
<dbReference type="PANTHER" id="PTHR44591:SF14">
    <property type="entry name" value="PROTEIN PILG"/>
    <property type="match status" value="1"/>
</dbReference>
<dbReference type="SUPFAM" id="SSF52172">
    <property type="entry name" value="CheY-like"/>
    <property type="match status" value="1"/>
</dbReference>
<feature type="domain" description="Response regulatory" evidence="4">
    <location>
        <begin position="8"/>
        <end position="125"/>
    </location>
</feature>
<proteinExistence type="predicted"/>
<dbReference type="Gene3D" id="3.40.50.2300">
    <property type="match status" value="1"/>
</dbReference>
<dbReference type="SMART" id="SM00448">
    <property type="entry name" value="REC"/>
    <property type="match status" value="1"/>
</dbReference>
<reference evidence="5 6" key="1">
    <citation type="journal article" date="2016" name="Nat. Commun.">
        <title>Thousands of microbial genomes shed light on interconnected biogeochemical processes in an aquifer system.</title>
        <authorList>
            <person name="Anantharaman K."/>
            <person name="Brown C.T."/>
            <person name="Hug L.A."/>
            <person name="Sharon I."/>
            <person name="Castelle C.J."/>
            <person name="Probst A.J."/>
            <person name="Thomas B.C."/>
            <person name="Singh A."/>
            <person name="Wilkins M.J."/>
            <person name="Karaoz U."/>
            <person name="Brodie E.L."/>
            <person name="Williams K.H."/>
            <person name="Hubbard S.S."/>
            <person name="Banfield J.F."/>
        </authorList>
    </citation>
    <scope>NUCLEOTIDE SEQUENCE [LARGE SCALE GENOMIC DNA]</scope>
</reference>
<evidence type="ECO:0000256" key="1">
    <source>
        <dbReference type="ARBA" id="ARBA00022553"/>
    </source>
</evidence>
<dbReference type="Pfam" id="PF00072">
    <property type="entry name" value="Response_reg"/>
    <property type="match status" value="1"/>
</dbReference>
<accession>A0A1F5TN80</accession>
<feature type="modified residue" description="4-aspartylphosphate" evidence="3">
    <location>
        <position position="57"/>
    </location>
</feature>
<dbReference type="PROSITE" id="PS50110">
    <property type="entry name" value="RESPONSE_REGULATORY"/>
    <property type="match status" value="1"/>
</dbReference>
<name>A0A1F5TN80_9BACT</name>